<evidence type="ECO:0000256" key="1">
    <source>
        <dbReference type="SAM" id="MobiDB-lite"/>
    </source>
</evidence>
<gene>
    <name evidence="4" type="ORF">BCR36DRAFT_416741</name>
</gene>
<dbReference type="AlphaFoldDB" id="A0A1Y1UV71"/>
<evidence type="ECO:0000256" key="3">
    <source>
        <dbReference type="SAM" id="SignalP"/>
    </source>
</evidence>
<dbReference type="Proteomes" id="UP000193719">
    <property type="component" value="Unassembled WGS sequence"/>
</dbReference>
<feature type="compositionally biased region" description="Low complexity" evidence="1">
    <location>
        <begin position="680"/>
        <end position="696"/>
    </location>
</feature>
<evidence type="ECO:0000313" key="4">
    <source>
        <dbReference type="EMBL" id="ORX41485.1"/>
    </source>
</evidence>
<keyword evidence="2" id="KW-0812">Transmembrane</keyword>
<feature type="region of interest" description="Disordered" evidence="1">
    <location>
        <begin position="674"/>
        <end position="698"/>
    </location>
</feature>
<dbReference type="OrthoDB" id="10626874at2759"/>
<feature type="signal peptide" evidence="3">
    <location>
        <begin position="1"/>
        <end position="31"/>
    </location>
</feature>
<accession>A0A1Y1UV71</accession>
<evidence type="ECO:0000313" key="5">
    <source>
        <dbReference type="Proteomes" id="UP000193719"/>
    </source>
</evidence>
<reference evidence="4 5" key="2">
    <citation type="submission" date="2016-08" db="EMBL/GenBank/DDBJ databases">
        <title>Pervasive Adenine N6-methylation of Active Genes in Fungi.</title>
        <authorList>
            <consortium name="DOE Joint Genome Institute"/>
            <person name="Mondo S.J."/>
            <person name="Dannebaum R.O."/>
            <person name="Kuo R.C."/>
            <person name="Labutti K."/>
            <person name="Haridas S."/>
            <person name="Kuo A."/>
            <person name="Salamov A."/>
            <person name="Ahrendt S.R."/>
            <person name="Lipzen A."/>
            <person name="Sullivan W."/>
            <person name="Andreopoulos W.B."/>
            <person name="Clum A."/>
            <person name="Lindquist E."/>
            <person name="Daum C."/>
            <person name="Ramamoorthy G.K."/>
            <person name="Gryganskyi A."/>
            <person name="Culley D."/>
            <person name="Magnuson J.K."/>
            <person name="James T.Y."/>
            <person name="O'Malley M.A."/>
            <person name="Stajich J.E."/>
            <person name="Spatafora J.W."/>
            <person name="Visel A."/>
            <person name="Grigoriev I.V."/>
        </authorList>
    </citation>
    <scope>NUCLEOTIDE SEQUENCE [LARGE SCALE GENOMIC DNA]</scope>
    <source>
        <strain evidence="5">finn</strain>
    </source>
</reference>
<sequence length="757" mass="86980">MYFKKSINSTNSSGKIFLLIFLLVLISYANSMTLMNSCTTDNDCPPSWDKNAIFCSTPIYSKNSELSDSSNKYRRQENGNDDVIIYDGTQLVEIDENKPETLSQSSYNKVCISYRPMGYPCKIRSDCLATDEVELPYIQCVNFTCTDLGKTTGNYMKNIRGNHKKKSKYWYIGIGLGIITSVIVLGCVGLLLYGKKKKNEELKIEEKIKKANENDICGDNDEDNGIMKCDGDYVNNFNNNRYFDYKDDKFMNTKIDYYSKSFQSSDINISKNNNKPKRSILNMLSFGIFDRISTTTVNNNNSNDILDHSKINNLKGNFKIDEIDLSNKLEYNYFQNDNENEKITINKNKKLKHKKSKFSISKYNSIIDPEKTLVRNLHKKNSKNTVNSVGSVVSTKINMEINDESSINSNNYYSDANELSSVASTLYDNNTLKNKLYDSRKKLSSSFDGNFENNNEEENLSINENEYQNENYFNSENYLGQGINKVIHKDLVNKNDQLVPNEKKKQFDYQYNNNEVYKPIHSLTRNMNNISNNNNNNDTKLKYSDYYQKPDNKESNKELSYILPQIPQVPISEIVASTFGSISSDEDFIDDQVEKQKYLKIIKDANHYYHNDYTPIKYSTNPTSYDSIHEYKCQNGGSKGIADSYSNYNKDLVNITPVLKIKENQEITNKTSNHSIHTLNSNNNNNNNNNNNSMNNIYSSKNPFVNLIENNINSHFNSSQSSTSTTSTTDQQKYIIHSQQSKDSIKNHIQTSNTNYN</sequence>
<keyword evidence="2" id="KW-0472">Membrane</keyword>
<feature type="chain" id="PRO_5012643671" evidence="3">
    <location>
        <begin position="32"/>
        <end position="757"/>
    </location>
</feature>
<evidence type="ECO:0000256" key="2">
    <source>
        <dbReference type="SAM" id="Phobius"/>
    </source>
</evidence>
<keyword evidence="2" id="KW-1133">Transmembrane helix</keyword>
<feature type="transmembrane region" description="Helical" evidence="2">
    <location>
        <begin position="169"/>
        <end position="193"/>
    </location>
</feature>
<keyword evidence="5" id="KW-1185">Reference proteome</keyword>
<proteinExistence type="predicted"/>
<dbReference type="EMBL" id="MCFH01000086">
    <property type="protein sequence ID" value="ORX41485.1"/>
    <property type="molecule type" value="Genomic_DNA"/>
</dbReference>
<reference evidence="4 5" key="1">
    <citation type="submission" date="2016-08" db="EMBL/GenBank/DDBJ databases">
        <title>Genomes of anaerobic fungi encode conserved fungal cellulosomes for biomass hydrolysis.</title>
        <authorList>
            <consortium name="DOE Joint Genome Institute"/>
            <person name="Haitjema C.H."/>
            <person name="Gilmore S.P."/>
            <person name="Henske J.K."/>
            <person name="Solomon K.V."/>
            <person name="De Groot R."/>
            <person name="Kuo A."/>
            <person name="Mondo S.J."/>
            <person name="Salamov A.A."/>
            <person name="Labutti K."/>
            <person name="Zhao Z."/>
            <person name="Chiniquy J."/>
            <person name="Barry K."/>
            <person name="Brewer H.M."/>
            <person name="Purvine S.O."/>
            <person name="Wright A.T."/>
            <person name="Boxma B."/>
            <person name="Van Alen T."/>
            <person name="Hackstein J.H."/>
            <person name="Baker S.E."/>
            <person name="Grigoriev I.V."/>
            <person name="O'Malley M.A."/>
        </authorList>
    </citation>
    <scope>NUCLEOTIDE SEQUENCE [LARGE SCALE GENOMIC DNA]</scope>
    <source>
        <strain evidence="5">finn</strain>
    </source>
</reference>
<organism evidence="4 5">
    <name type="scientific">Piromyces finnis</name>
    <dbReference type="NCBI Taxonomy" id="1754191"/>
    <lineage>
        <taxon>Eukaryota</taxon>
        <taxon>Fungi</taxon>
        <taxon>Fungi incertae sedis</taxon>
        <taxon>Chytridiomycota</taxon>
        <taxon>Chytridiomycota incertae sedis</taxon>
        <taxon>Neocallimastigomycetes</taxon>
        <taxon>Neocallimastigales</taxon>
        <taxon>Neocallimastigaceae</taxon>
        <taxon>Piromyces</taxon>
    </lineage>
</organism>
<keyword evidence="3" id="KW-0732">Signal</keyword>
<feature type="region of interest" description="Disordered" evidence="1">
    <location>
        <begin position="737"/>
        <end position="757"/>
    </location>
</feature>
<protein>
    <submittedName>
        <fullName evidence="4">Uncharacterized protein</fullName>
    </submittedName>
</protein>
<comment type="caution">
    <text evidence="4">The sequence shown here is derived from an EMBL/GenBank/DDBJ whole genome shotgun (WGS) entry which is preliminary data.</text>
</comment>
<name>A0A1Y1UV71_9FUNG</name>